<name>A0AA96SGM3_9REOV</name>
<feature type="transmembrane region" description="Helical" evidence="1">
    <location>
        <begin position="16"/>
        <end position="40"/>
    </location>
</feature>
<feature type="transmembrane region" description="Helical" evidence="1">
    <location>
        <begin position="52"/>
        <end position="69"/>
    </location>
</feature>
<sequence length="323" mass="35916">MKNQTRSRSFSARYDLYQLICVLLATVGGMSQVMSIILAGYIPTQYRDTCEYVGHGLAILCFAIQLALMRWMRSDKVAVGVVMDKMSRSLSAVGTIGEHNVIGKQASKLNDSGYLSLLTMAQKHFEEMEHHEPKAEDTDSLLGDHNIESLVKLNDKNVLMMDGSGKTISLQLMNEFLRAVFTAEFKSDDATFIVKEDTVLPMSLLNQPLVGATVEKYNPFYIYVSWGVRADGTWYVVKGTAIPMPSFVKEWALKRVAAGRPHFAFKDAPWINEPASVIFPPKPQNIPDVLVPSSVYRLYPNIHSDEPVVPDSPPPYPVAASPV</sequence>
<keyword evidence="1" id="KW-0812">Transmembrane</keyword>
<evidence type="ECO:0000313" key="2">
    <source>
        <dbReference type="EMBL" id="WNT98859.1"/>
    </source>
</evidence>
<reference evidence="2" key="1">
    <citation type="submission" date="2022-09" db="EMBL/GenBank/DDBJ databases">
        <title>Identification of MCRV NH-2021, an epidemic reovirus strain in cultured mud crab, Scylla paramamosain.</title>
        <authorList>
            <person name="Yang L.-G."/>
            <person name="Wang Y."/>
            <person name="Li X.-C."/>
        </authorList>
    </citation>
    <scope>NUCLEOTIDE SEQUENCE</scope>
    <source>
        <strain evidence="2">NH-2021</strain>
    </source>
</reference>
<accession>A0AA96SGM3</accession>
<keyword evidence="1" id="KW-1133">Transmembrane helix</keyword>
<keyword evidence="1" id="KW-0472">Membrane</keyword>
<dbReference type="EMBL" id="OP455966">
    <property type="protein sequence ID" value="WNT98859.1"/>
    <property type="molecule type" value="Genomic_RNA"/>
</dbReference>
<organism evidence="2">
    <name type="scientific">Scylla paramamosain reovirus</name>
    <dbReference type="NCBI Taxonomy" id="1226329"/>
    <lineage>
        <taxon>Viruses</taxon>
        <taxon>Riboviria</taxon>
        <taxon>Orthornavirae</taxon>
        <taxon>Duplornaviricota</taxon>
        <taxon>Resentoviricetes</taxon>
        <taxon>Reovirales</taxon>
    </lineage>
</organism>
<protein>
    <submittedName>
        <fullName evidence="2">VP10</fullName>
    </submittedName>
</protein>
<evidence type="ECO:0000256" key="1">
    <source>
        <dbReference type="SAM" id="Phobius"/>
    </source>
</evidence>
<proteinExistence type="predicted"/>